<comment type="caution">
    <text evidence="1">The sequence shown here is derived from an EMBL/GenBank/DDBJ whole genome shotgun (WGS) entry which is preliminary data.</text>
</comment>
<reference evidence="1 2" key="1">
    <citation type="submission" date="2021-06" db="EMBL/GenBank/DDBJ databases">
        <authorList>
            <person name="Palmer J.M."/>
        </authorList>
    </citation>
    <scope>NUCLEOTIDE SEQUENCE [LARGE SCALE GENOMIC DNA]</scope>
    <source>
        <strain evidence="1 2">XC_2019</strain>
        <tissue evidence="1">Muscle</tissue>
    </source>
</reference>
<keyword evidence="2" id="KW-1185">Reference proteome</keyword>
<sequence>SRHRSTTLVKLYPLTLRLGQSLSVCFHKLLENKLCLEKENINGGFDIASA</sequence>
<protein>
    <submittedName>
        <fullName evidence="1">Uncharacterized protein</fullName>
    </submittedName>
</protein>
<gene>
    <name evidence="1" type="ORF">XENOCAPTIV_003974</name>
</gene>
<evidence type="ECO:0000313" key="2">
    <source>
        <dbReference type="Proteomes" id="UP001434883"/>
    </source>
</evidence>
<name>A0ABV0QMC7_9TELE</name>
<dbReference type="EMBL" id="JAHRIN010016946">
    <property type="protein sequence ID" value="MEQ2196573.1"/>
    <property type="molecule type" value="Genomic_DNA"/>
</dbReference>
<evidence type="ECO:0000313" key="1">
    <source>
        <dbReference type="EMBL" id="MEQ2196573.1"/>
    </source>
</evidence>
<accession>A0ABV0QMC7</accession>
<dbReference type="Proteomes" id="UP001434883">
    <property type="component" value="Unassembled WGS sequence"/>
</dbReference>
<feature type="non-terminal residue" evidence="1">
    <location>
        <position position="1"/>
    </location>
</feature>
<organism evidence="1 2">
    <name type="scientific">Xenoophorus captivus</name>
    <dbReference type="NCBI Taxonomy" id="1517983"/>
    <lineage>
        <taxon>Eukaryota</taxon>
        <taxon>Metazoa</taxon>
        <taxon>Chordata</taxon>
        <taxon>Craniata</taxon>
        <taxon>Vertebrata</taxon>
        <taxon>Euteleostomi</taxon>
        <taxon>Actinopterygii</taxon>
        <taxon>Neopterygii</taxon>
        <taxon>Teleostei</taxon>
        <taxon>Neoteleostei</taxon>
        <taxon>Acanthomorphata</taxon>
        <taxon>Ovalentaria</taxon>
        <taxon>Atherinomorphae</taxon>
        <taxon>Cyprinodontiformes</taxon>
        <taxon>Goodeidae</taxon>
        <taxon>Xenoophorus</taxon>
    </lineage>
</organism>
<proteinExistence type="predicted"/>